<evidence type="ECO:0000313" key="2">
    <source>
        <dbReference type="Proteomes" id="UP001596169"/>
    </source>
</evidence>
<evidence type="ECO:0000313" key="1">
    <source>
        <dbReference type="EMBL" id="MFC6119458.1"/>
    </source>
</evidence>
<sequence length="89" mass="10181">MRDHYAKHGDQVGAGSVREYDFSARTTIQDGRKFTYRDRYTNKTRVGYYDPNTGLFTATSQTGKTPTILTHFPESWDNLRKSPGFSVPN</sequence>
<accession>A0ABW1PU30</accession>
<dbReference type="RefSeq" id="WP_378108779.1">
    <property type="nucleotide sequence ID" value="NZ_JBHSRG010000001.1"/>
</dbReference>
<reference evidence="2" key="1">
    <citation type="journal article" date="2019" name="Int. J. Syst. Evol. Microbiol.">
        <title>The Global Catalogue of Microorganisms (GCM) 10K type strain sequencing project: providing services to taxonomists for standard genome sequencing and annotation.</title>
        <authorList>
            <consortium name="The Broad Institute Genomics Platform"/>
            <consortium name="The Broad Institute Genome Sequencing Center for Infectious Disease"/>
            <person name="Wu L."/>
            <person name="Ma J."/>
        </authorList>
    </citation>
    <scope>NUCLEOTIDE SEQUENCE [LARGE SCALE GENOMIC DNA]</scope>
    <source>
        <strain evidence="2">JCM30009</strain>
    </source>
</reference>
<organism evidence="1 2">
    <name type="scientific">Citrobacter bitternis</name>
    <dbReference type="NCBI Taxonomy" id="1585982"/>
    <lineage>
        <taxon>Bacteria</taxon>
        <taxon>Pseudomonadati</taxon>
        <taxon>Pseudomonadota</taxon>
        <taxon>Gammaproteobacteria</taxon>
        <taxon>Enterobacterales</taxon>
        <taxon>Enterobacteriaceae</taxon>
        <taxon>Citrobacter</taxon>
    </lineage>
</organism>
<dbReference type="EMBL" id="JBHSRG010000001">
    <property type="protein sequence ID" value="MFC6119458.1"/>
    <property type="molecule type" value="Genomic_DNA"/>
</dbReference>
<proteinExistence type="predicted"/>
<name>A0ABW1PU30_9ENTR</name>
<protein>
    <submittedName>
        <fullName evidence="1">Uncharacterized protein</fullName>
    </submittedName>
</protein>
<gene>
    <name evidence="1" type="ORF">ACFPZP_00010</name>
</gene>
<keyword evidence="2" id="KW-1185">Reference proteome</keyword>
<comment type="caution">
    <text evidence="1">The sequence shown here is derived from an EMBL/GenBank/DDBJ whole genome shotgun (WGS) entry which is preliminary data.</text>
</comment>
<dbReference type="Proteomes" id="UP001596169">
    <property type="component" value="Unassembled WGS sequence"/>
</dbReference>